<comment type="caution">
    <text evidence="2">The sequence shown here is derived from an EMBL/GenBank/DDBJ whole genome shotgun (WGS) entry which is preliminary data.</text>
</comment>
<dbReference type="Gene3D" id="3.40.50.2000">
    <property type="entry name" value="Glycogen Phosphorylase B"/>
    <property type="match status" value="1"/>
</dbReference>
<dbReference type="PANTHER" id="PTHR12526">
    <property type="entry name" value="GLYCOSYLTRANSFERASE"/>
    <property type="match status" value="1"/>
</dbReference>
<name>A0ABS0TEQ0_9FLAO</name>
<dbReference type="PANTHER" id="PTHR12526:SF630">
    <property type="entry name" value="GLYCOSYLTRANSFERASE"/>
    <property type="match status" value="1"/>
</dbReference>
<organism evidence="2 3">
    <name type="scientific">Salegentibacter maritimus</name>
    <dbReference type="NCBI Taxonomy" id="2794347"/>
    <lineage>
        <taxon>Bacteria</taxon>
        <taxon>Pseudomonadati</taxon>
        <taxon>Bacteroidota</taxon>
        <taxon>Flavobacteriia</taxon>
        <taxon>Flavobacteriales</taxon>
        <taxon>Flavobacteriaceae</taxon>
        <taxon>Salegentibacter</taxon>
    </lineage>
</organism>
<dbReference type="SUPFAM" id="SSF53756">
    <property type="entry name" value="UDP-Glycosyltransferase/glycogen phosphorylase"/>
    <property type="match status" value="1"/>
</dbReference>
<evidence type="ECO:0000313" key="2">
    <source>
        <dbReference type="EMBL" id="MBI6119539.1"/>
    </source>
</evidence>
<dbReference type="Proteomes" id="UP000635665">
    <property type="component" value="Unassembled WGS sequence"/>
</dbReference>
<sequence length="391" mass="44718">MKITIVTDHRFFNHQNQIYDDYVFDYNFFKNYLDVFDEVEVVCRVQEINDLDCKLVKSSGPKINFIALPNEHGIKWFLNVQRYIKKKSSSIFNTDCFCFRLPSMAAWEIFRLNRLKRLPFIFESIGDPEDAMVSSEDSVVKRIPSKVFGHILKNRKREIVYGAESGSYVSIAHLQKKYPIQQGKSTESISSIRLDGQYILQDRKIFDFEKSIKIIHIGSFIPLKNQKDLIQSFKILLELYPQAKLDFIGDGPTRASCEQLVQDLQLSSKVSFHGQVTGFNNIVNLLDKAHFFVLPSFNEGMPRALIEAMARGLICLGSDRGGISELLESEYLFSVGAYKQIADKLNGIISGSSAEKLEKISLRNINTAKGFENSILQARRNKLLKSLRNTL</sequence>
<reference evidence="2 3" key="1">
    <citation type="submission" date="2020-12" db="EMBL/GenBank/DDBJ databases">
        <title>Salegentibacter orientalis sp. nov., isolated from costal sediment.</title>
        <authorList>
            <person name="Lian F.-B."/>
        </authorList>
    </citation>
    <scope>NUCLEOTIDE SEQUENCE [LARGE SCALE GENOMIC DNA]</scope>
    <source>
        <strain evidence="2 3">F60176</strain>
    </source>
</reference>
<dbReference type="InterPro" id="IPR001296">
    <property type="entry name" value="Glyco_trans_1"/>
</dbReference>
<evidence type="ECO:0000259" key="1">
    <source>
        <dbReference type="Pfam" id="PF00534"/>
    </source>
</evidence>
<feature type="domain" description="Glycosyl transferase family 1" evidence="1">
    <location>
        <begin position="204"/>
        <end position="359"/>
    </location>
</feature>
<protein>
    <submittedName>
        <fullName evidence="2">Glycosyltransferase family 4 protein</fullName>
    </submittedName>
</protein>
<dbReference type="CDD" id="cd03801">
    <property type="entry name" value="GT4_PimA-like"/>
    <property type="match status" value="1"/>
</dbReference>
<dbReference type="EMBL" id="JAEHNY010000004">
    <property type="protein sequence ID" value="MBI6119539.1"/>
    <property type="molecule type" value="Genomic_DNA"/>
</dbReference>
<dbReference type="Pfam" id="PF00534">
    <property type="entry name" value="Glycos_transf_1"/>
    <property type="match status" value="1"/>
</dbReference>
<evidence type="ECO:0000313" key="3">
    <source>
        <dbReference type="Proteomes" id="UP000635665"/>
    </source>
</evidence>
<keyword evidence="3" id="KW-1185">Reference proteome</keyword>
<accession>A0ABS0TEQ0</accession>
<proteinExistence type="predicted"/>
<dbReference type="RefSeq" id="WP_198638162.1">
    <property type="nucleotide sequence ID" value="NZ_JAEHNY010000004.1"/>
</dbReference>
<gene>
    <name evidence="2" type="ORF">I6U50_05840</name>
</gene>